<accession>W9QH87</accession>
<sequence length="107" mass="12092">MPQLQELWLEDCKLLEEVPSGVEFLACLNELHIINMGDQLLSKLDPSSQDSDFLRVEHVPMVYIGIRNPSECIAGVGDLQQFSSFSLFDARASKRLFQVSGLYVFNL</sequence>
<gene>
    <name evidence="1" type="ORF">L484_001496</name>
</gene>
<dbReference type="AlphaFoldDB" id="W9QH87"/>
<organism evidence="1 2">
    <name type="scientific">Morus notabilis</name>
    <dbReference type="NCBI Taxonomy" id="981085"/>
    <lineage>
        <taxon>Eukaryota</taxon>
        <taxon>Viridiplantae</taxon>
        <taxon>Streptophyta</taxon>
        <taxon>Embryophyta</taxon>
        <taxon>Tracheophyta</taxon>
        <taxon>Spermatophyta</taxon>
        <taxon>Magnoliopsida</taxon>
        <taxon>eudicotyledons</taxon>
        <taxon>Gunneridae</taxon>
        <taxon>Pentapetalae</taxon>
        <taxon>rosids</taxon>
        <taxon>fabids</taxon>
        <taxon>Rosales</taxon>
        <taxon>Moraceae</taxon>
        <taxon>Moreae</taxon>
        <taxon>Morus</taxon>
    </lineage>
</organism>
<dbReference type="Proteomes" id="UP000030645">
    <property type="component" value="Unassembled WGS sequence"/>
</dbReference>
<evidence type="ECO:0008006" key="3">
    <source>
        <dbReference type="Google" id="ProtNLM"/>
    </source>
</evidence>
<evidence type="ECO:0000313" key="2">
    <source>
        <dbReference type="Proteomes" id="UP000030645"/>
    </source>
</evidence>
<evidence type="ECO:0000313" key="1">
    <source>
        <dbReference type="EMBL" id="EXB37275.1"/>
    </source>
</evidence>
<reference evidence="2" key="1">
    <citation type="submission" date="2013-01" db="EMBL/GenBank/DDBJ databases">
        <title>Draft Genome Sequence of a Mulberry Tree, Morus notabilis C.K. Schneid.</title>
        <authorList>
            <person name="He N."/>
            <person name="Zhao S."/>
        </authorList>
    </citation>
    <scope>NUCLEOTIDE SEQUENCE</scope>
</reference>
<proteinExistence type="predicted"/>
<keyword evidence="2" id="KW-1185">Reference proteome</keyword>
<protein>
    <recommendedName>
        <fullName evidence="3">Disease resistance protein</fullName>
    </recommendedName>
</protein>
<dbReference type="EMBL" id="KE343609">
    <property type="protein sequence ID" value="EXB37275.1"/>
    <property type="molecule type" value="Genomic_DNA"/>
</dbReference>
<name>W9QH87_9ROSA</name>